<feature type="region of interest" description="Disordered" evidence="1">
    <location>
        <begin position="1"/>
        <end position="57"/>
    </location>
</feature>
<proteinExistence type="predicted"/>
<dbReference type="Proteomes" id="UP000001194">
    <property type="component" value="Unassembled WGS sequence"/>
</dbReference>
<evidence type="ECO:0000313" key="3">
    <source>
        <dbReference type="Proteomes" id="UP000001194"/>
    </source>
</evidence>
<organism evidence="3">
    <name type="scientific">Laccaria bicolor (strain S238N-H82 / ATCC MYA-4686)</name>
    <name type="common">Bicoloured deceiver</name>
    <name type="synonym">Laccaria laccata var. bicolor</name>
    <dbReference type="NCBI Taxonomy" id="486041"/>
    <lineage>
        <taxon>Eukaryota</taxon>
        <taxon>Fungi</taxon>
        <taxon>Dikarya</taxon>
        <taxon>Basidiomycota</taxon>
        <taxon>Agaricomycotina</taxon>
        <taxon>Agaricomycetes</taxon>
        <taxon>Agaricomycetidae</taxon>
        <taxon>Agaricales</taxon>
        <taxon>Agaricineae</taxon>
        <taxon>Hydnangiaceae</taxon>
        <taxon>Laccaria</taxon>
    </lineage>
</organism>
<feature type="region of interest" description="Disordered" evidence="1">
    <location>
        <begin position="69"/>
        <end position="94"/>
    </location>
</feature>
<keyword evidence="3" id="KW-1185">Reference proteome</keyword>
<evidence type="ECO:0000313" key="2">
    <source>
        <dbReference type="EMBL" id="EDR02969.1"/>
    </source>
</evidence>
<sequence length="144" mass="15556">MDIPESVQPTVNKMDIDDSPVVEPEPSAPSSPPPPPSNPRCSICLHSQSPGPSSAFISSVHTANTLDDIEEDVENGDDKMPSRSSPIGPGRIAKYDNEVEGLPSYYRNRSRTNPDIEGTEPDHLGPVFCGPWTAFKPIQTGLFV</sequence>
<evidence type="ECO:0000256" key="1">
    <source>
        <dbReference type="SAM" id="MobiDB-lite"/>
    </source>
</evidence>
<name>B0DQY7_LACBS</name>
<dbReference type="HOGENOM" id="CLU_1796808_0_0_1"/>
<accession>B0DQY7</accession>
<dbReference type="KEGG" id="lbc:LACBIDRAFT_331896"/>
<gene>
    <name evidence="2" type="ORF">LACBIDRAFT_331896</name>
</gene>
<dbReference type="AlphaFoldDB" id="B0DQY7"/>
<feature type="compositionally biased region" description="Polar residues" evidence="1">
    <location>
        <begin position="45"/>
        <end position="57"/>
    </location>
</feature>
<dbReference type="RefSeq" id="XP_001886392.1">
    <property type="nucleotide sequence ID" value="XM_001886357.1"/>
</dbReference>
<dbReference type="EMBL" id="DS547127">
    <property type="protein sequence ID" value="EDR02969.1"/>
    <property type="molecule type" value="Genomic_DNA"/>
</dbReference>
<feature type="compositionally biased region" description="Pro residues" evidence="1">
    <location>
        <begin position="26"/>
        <end position="38"/>
    </location>
</feature>
<protein>
    <submittedName>
        <fullName evidence="2">Predicted protein</fullName>
    </submittedName>
</protein>
<dbReference type="InParanoid" id="B0DQY7"/>
<dbReference type="GeneID" id="6081970"/>
<reference evidence="2 3" key="1">
    <citation type="journal article" date="2008" name="Nature">
        <title>The genome of Laccaria bicolor provides insights into mycorrhizal symbiosis.</title>
        <authorList>
            <person name="Martin F."/>
            <person name="Aerts A."/>
            <person name="Ahren D."/>
            <person name="Brun A."/>
            <person name="Danchin E.G.J."/>
            <person name="Duchaussoy F."/>
            <person name="Gibon J."/>
            <person name="Kohler A."/>
            <person name="Lindquist E."/>
            <person name="Pereda V."/>
            <person name="Salamov A."/>
            <person name="Shapiro H.J."/>
            <person name="Wuyts J."/>
            <person name="Blaudez D."/>
            <person name="Buee M."/>
            <person name="Brokstein P."/>
            <person name="Canbaeck B."/>
            <person name="Cohen D."/>
            <person name="Courty P.E."/>
            <person name="Coutinho P.M."/>
            <person name="Delaruelle C."/>
            <person name="Detter J.C."/>
            <person name="Deveau A."/>
            <person name="DiFazio S."/>
            <person name="Duplessis S."/>
            <person name="Fraissinet-Tachet L."/>
            <person name="Lucic E."/>
            <person name="Frey-Klett P."/>
            <person name="Fourrey C."/>
            <person name="Feussner I."/>
            <person name="Gay G."/>
            <person name="Grimwood J."/>
            <person name="Hoegger P.J."/>
            <person name="Jain P."/>
            <person name="Kilaru S."/>
            <person name="Labbe J."/>
            <person name="Lin Y.C."/>
            <person name="Legue V."/>
            <person name="Le Tacon F."/>
            <person name="Marmeisse R."/>
            <person name="Melayah D."/>
            <person name="Montanini B."/>
            <person name="Muratet M."/>
            <person name="Nehls U."/>
            <person name="Niculita-Hirzel H."/>
            <person name="Oudot-Le Secq M.P."/>
            <person name="Peter M."/>
            <person name="Quesneville H."/>
            <person name="Rajashekar B."/>
            <person name="Reich M."/>
            <person name="Rouhier N."/>
            <person name="Schmutz J."/>
            <person name="Yin T."/>
            <person name="Chalot M."/>
            <person name="Henrissat B."/>
            <person name="Kuees U."/>
            <person name="Lucas S."/>
            <person name="Van de Peer Y."/>
            <person name="Podila G.K."/>
            <person name="Polle A."/>
            <person name="Pukkila P.J."/>
            <person name="Richardson P.M."/>
            <person name="Rouze P."/>
            <person name="Sanders I.R."/>
            <person name="Stajich J.E."/>
            <person name="Tunlid A."/>
            <person name="Tuskan G."/>
            <person name="Grigoriev I.V."/>
        </authorList>
    </citation>
    <scope>NUCLEOTIDE SEQUENCE [LARGE SCALE GENOMIC DNA]</scope>
    <source>
        <strain evidence="3">S238N-H82 / ATCC MYA-4686</strain>
    </source>
</reference>